<sequence>MSAFALASHCSSQREPPTNVTQNSPAPNTPTTHVNVFDVPDAVDAPSPVVPEPLSPVHPPPPPALTPRPRRVSRRG</sequence>
<comment type="caution">
    <text evidence="2">The sequence shown here is derived from an EMBL/GenBank/DDBJ whole genome shotgun (WGS) entry which is preliminary data.</text>
</comment>
<dbReference type="Proteomes" id="UP000745764">
    <property type="component" value="Unassembled WGS sequence"/>
</dbReference>
<feature type="region of interest" description="Disordered" evidence="1">
    <location>
        <begin position="1"/>
        <end position="76"/>
    </location>
</feature>
<accession>A0A9N8KQ16</accession>
<name>A0A9N8KQ16_9PEZI</name>
<feature type="compositionally biased region" description="Pro residues" evidence="1">
    <location>
        <begin position="48"/>
        <end position="66"/>
    </location>
</feature>
<evidence type="ECO:0000256" key="1">
    <source>
        <dbReference type="SAM" id="MobiDB-lite"/>
    </source>
</evidence>
<gene>
    <name evidence="2" type="ORF">AWRI4620_LOCUS8263</name>
</gene>
<organism evidence="2 3">
    <name type="scientific">Aureobasidium uvarum</name>
    <dbReference type="NCBI Taxonomy" id="2773716"/>
    <lineage>
        <taxon>Eukaryota</taxon>
        <taxon>Fungi</taxon>
        <taxon>Dikarya</taxon>
        <taxon>Ascomycota</taxon>
        <taxon>Pezizomycotina</taxon>
        <taxon>Dothideomycetes</taxon>
        <taxon>Dothideomycetidae</taxon>
        <taxon>Dothideales</taxon>
        <taxon>Saccotheciaceae</taxon>
        <taxon>Aureobasidium</taxon>
    </lineage>
</organism>
<feature type="compositionally biased region" description="Low complexity" evidence="1">
    <location>
        <begin position="36"/>
        <end position="47"/>
    </location>
</feature>
<proteinExistence type="predicted"/>
<evidence type="ECO:0000313" key="3">
    <source>
        <dbReference type="Proteomes" id="UP000745764"/>
    </source>
</evidence>
<dbReference type="AlphaFoldDB" id="A0A9N8KQ16"/>
<protein>
    <submittedName>
        <fullName evidence="2">Uncharacterized protein</fullName>
    </submittedName>
</protein>
<keyword evidence="3" id="KW-1185">Reference proteome</keyword>
<feature type="compositionally biased region" description="Polar residues" evidence="1">
    <location>
        <begin position="9"/>
        <end position="34"/>
    </location>
</feature>
<dbReference type="EMBL" id="CAINUL010000016">
    <property type="protein sequence ID" value="CAD0114008.1"/>
    <property type="molecule type" value="Genomic_DNA"/>
</dbReference>
<reference evidence="2" key="1">
    <citation type="submission" date="2020-06" db="EMBL/GenBank/DDBJ databases">
        <authorList>
            <person name="Onetto C."/>
        </authorList>
    </citation>
    <scope>NUCLEOTIDE SEQUENCE</scope>
</reference>
<evidence type="ECO:0000313" key="2">
    <source>
        <dbReference type="EMBL" id="CAD0114008.1"/>
    </source>
</evidence>